<evidence type="ECO:0000256" key="5">
    <source>
        <dbReference type="ARBA" id="ARBA00023284"/>
    </source>
</evidence>
<dbReference type="Proteomes" id="UP000285575">
    <property type="component" value="Unassembled WGS sequence"/>
</dbReference>
<dbReference type="PANTHER" id="PTHR45694">
    <property type="entry name" value="GLUTAREDOXIN 2"/>
    <property type="match status" value="1"/>
</dbReference>
<evidence type="ECO:0000256" key="2">
    <source>
        <dbReference type="ARBA" id="ARBA00022448"/>
    </source>
</evidence>
<dbReference type="InterPro" id="IPR011767">
    <property type="entry name" value="GLR_AS"/>
</dbReference>
<dbReference type="PROSITE" id="PS51354">
    <property type="entry name" value="GLUTAREDOXIN_2"/>
    <property type="match status" value="1"/>
</dbReference>
<keyword evidence="5 6" id="KW-0676">Redox-active center</keyword>
<comment type="caution">
    <text evidence="8">The sequence shown here is derived from an EMBL/GenBank/DDBJ whole genome shotgun (WGS) entry which is preliminary data.</text>
</comment>
<keyword evidence="3 6" id="KW-0249">Electron transport</keyword>
<dbReference type="InterPro" id="IPR011900">
    <property type="entry name" value="GRX_bact"/>
</dbReference>
<dbReference type="GO" id="GO:0045454">
    <property type="term" value="P:cell redox homeostasis"/>
    <property type="evidence" value="ECO:0007669"/>
    <property type="project" value="InterPro"/>
</dbReference>
<dbReference type="AlphaFoldDB" id="A0A437RLQ0"/>
<dbReference type="PANTHER" id="PTHR45694:SF18">
    <property type="entry name" value="GLUTAREDOXIN-1-RELATED"/>
    <property type="match status" value="1"/>
</dbReference>
<dbReference type="Gene3D" id="3.40.30.10">
    <property type="entry name" value="Glutaredoxin"/>
    <property type="match status" value="1"/>
</dbReference>
<evidence type="ECO:0000256" key="1">
    <source>
        <dbReference type="ARBA" id="ARBA00007787"/>
    </source>
</evidence>
<accession>A0A437RLQ0</accession>
<evidence type="ECO:0000256" key="4">
    <source>
        <dbReference type="ARBA" id="ARBA00023157"/>
    </source>
</evidence>
<keyword evidence="4" id="KW-1015">Disulfide bond</keyword>
<gene>
    <name evidence="8" type="primary">grxC</name>
    <name evidence="8" type="ORF">EOE66_08245</name>
</gene>
<keyword evidence="9" id="KW-1185">Reference proteome</keyword>
<name>A0A437RLQ0_9BURK</name>
<dbReference type="OrthoDB" id="9814618at2"/>
<comment type="function">
    <text evidence="6">Has a glutathione-disulfide oxidoreductase activity in the presence of NADPH and glutathione reductase. Reduces low molecular weight disulfides and proteins.</text>
</comment>
<dbReference type="InterPro" id="IPR014025">
    <property type="entry name" value="Glutaredoxin_subgr"/>
</dbReference>
<dbReference type="CDD" id="cd03418">
    <property type="entry name" value="GRX_GRXb_1_3_like"/>
    <property type="match status" value="1"/>
</dbReference>
<dbReference type="GO" id="GO:0005737">
    <property type="term" value="C:cytoplasm"/>
    <property type="evidence" value="ECO:0007669"/>
    <property type="project" value="TreeGrafter"/>
</dbReference>
<evidence type="ECO:0000256" key="3">
    <source>
        <dbReference type="ARBA" id="ARBA00022982"/>
    </source>
</evidence>
<reference evidence="8 9" key="1">
    <citation type="submission" date="2019-01" db="EMBL/GenBank/DDBJ databases">
        <authorList>
            <person name="Chen W.-M."/>
        </authorList>
    </citation>
    <scope>NUCLEOTIDE SEQUENCE [LARGE SCALE GENOMIC DNA]</scope>
    <source>
        <strain evidence="8 9">KYPY4</strain>
    </source>
</reference>
<dbReference type="NCBIfam" id="TIGR02181">
    <property type="entry name" value="GRX_bact"/>
    <property type="match status" value="1"/>
</dbReference>
<dbReference type="EMBL" id="SACR01000002">
    <property type="protein sequence ID" value="RVU47707.1"/>
    <property type="molecule type" value="Genomic_DNA"/>
</dbReference>
<dbReference type="InterPro" id="IPR002109">
    <property type="entry name" value="Glutaredoxin"/>
</dbReference>
<evidence type="ECO:0000313" key="9">
    <source>
        <dbReference type="Proteomes" id="UP000285575"/>
    </source>
</evidence>
<evidence type="ECO:0000256" key="6">
    <source>
        <dbReference type="RuleBase" id="RU364065"/>
    </source>
</evidence>
<proteinExistence type="inferred from homology"/>
<keyword evidence="2 6" id="KW-0813">Transport</keyword>
<organism evidence="8 9">
    <name type="scientific">Rubrivivax rivuli</name>
    <dbReference type="NCBI Taxonomy" id="1862385"/>
    <lineage>
        <taxon>Bacteria</taxon>
        <taxon>Pseudomonadati</taxon>
        <taxon>Pseudomonadota</taxon>
        <taxon>Betaproteobacteria</taxon>
        <taxon>Burkholderiales</taxon>
        <taxon>Sphaerotilaceae</taxon>
        <taxon>Rubrivivax</taxon>
    </lineage>
</organism>
<keyword evidence="6" id="KW-0963">Cytoplasm</keyword>
<sequence length="88" mass="9764">MSSVTMYTTQVCPFCVRAKALLKQRGVEQINEIRIDLDPVQRQHMMEITGRRTVPQIFIGETHVGGCDDLIALDQRGGLLPLLGQAAN</sequence>
<evidence type="ECO:0000259" key="7">
    <source>
        <dbReference type="Pfam" id="PF00462"/>
    </source>
</evidence>
<dbReference type="InterPro" id="IPR036249">
    <property type="entry name" value="Thioredoxin-like_sf"/>
</dbReference>
<dbReference type="RefSeq" id="WP_128228168.1">
    <property type="nucleotide sequence ID" value="NZ_SACR01000002.1"/>
</dbReference>
<comment type="similarity">
    <text evidence="1 6">Belongs to the glutaredoxin family.</text>
</comment>
<evidence type="ECO:0000313" key="8">
    <source>
        <dbReference type="EMBL" id="RVU47707.1"/>
    </source>
</evidence>
<dbReference type="SUPFAM" id="SSF52833">
    <property type="entry name" value="Thioredoxin-like"/>
    <property type="match status" value="1"/>
</dbReference>
<dbReference type="Pfam" id="PF00462">
    <property type="entry name" value="Glutaredoxin"/>
    <property type="match status" value="1"/>
</dbReference>
<feature type="domain" description="Glutaredoxin" evidence="7">
    <location>
        <begin position="4"/>
        <end position="64"/>
    </location>
</feature>
<protein>
    <recommendedName>
        <fullName evidence="6">Glutaredoxin</fullName>
    </recommendedName>
</protein>
<dbReference type="GO" id="GO:0034599">
    <property type="term" value="P:cellular response to oxidative stress"/>
    <property type="evidence" value="ECO:0007669"/>
    <property type="project" value="TreeGrafter"/>
</dbReference>
<dbReference type="PRINTS" id="PR00160">
    <property type="entry name" value="GLUTAREDOXIN"/>
</dbReference>
<dbReference type="PROSITE" id="PS00195">
    <property type="entry name" value="GLUTAREDOXIN_1"/>
    <property type="match status" value="1"/>
</dbReference>
<dbReference type="GO" id="GO:0015038">
    <property type="term" value="F:glutathione disulfide oxidoreductase activity"/>
    <property type="evidence" value="ECO:0007669"/>
    <property type="project" value="UniProtKB-UniRule"/>
</dbReference>